<evidence type="ECO:0000256" key="1">
    <source>
        <dbReference type="SAM" id="Phobius"/>
    </source>
</evidence>
<reference evidence="2" key="1">
    <citation type="journal article" date="2014" name="Int. J. Syst. Evol. Microbiol.">
        <title>Complete genome sequence of Corynebacterium casei LMG S-19264T (=DSM 44701T), isolated from a smear-ripened cheese.</title>
        <authorList>
            <consortium name="US DOE Joint Genome Institute (JGI-PGF)"/>
            <person name="Walter F."/>
            <person name="Albersmeier A."/>
            <person name="Kalinowski J."/>
            <person name="Ruckert C."/>
        </authorList>
    </citation>
    <scope>NUCLEOTIDE SEQUENCE</scope>
    <source>
        <strain evidence="2">CCM 7664</strain>
    </source>
</reference>
<dbReference type="Pfam" id="PF06912">
    <property type="entry name" value="DUF1275"/>
    <property type="match status" value="1"/>
</dbReference>
<evidence type="ECO:0000313" key="3">
    <source>
        <dbReference type="Proteomes" id="UP000627205"/>
    </source>
</evidence>
<keyword evidence="1" id="KW-1133">Transmembrane helix</keyword>
<feature type="transmembrane region" description="Helical" evidence="1">
    <location>
        <begin position="52"/>
        <end position="72"/>
    </location>
</feature>
<dbReference type="EMBL" id="BMDP01000002">
    <property type="protein sequence ID" value="GGI54621.1"/>
    <property type="molecule type" value="Genomic_DNA"/>
</dbReference>
<feature type="transmembrane region" description="Helical" evidence="1">
    <location>
        <begin position="12"/>
        <end position="32"/>
    </location>
</feature>
<protein>
    <submittedName>
        <fullName evidence="2">Membrane protein</fullName>
    </submittedName>
</protein>
<dbReference type="AlphaFoldDB" id="A0A8J3AZZ2"/>
<comment type="caution">
    <text evidence="2">The sequence shown here is derived from an EMBL/GenBank/DDBJ whole genome shotgun (WGS) entry which is preliminary data.</text>
</comment>
<accession>A0A8J3AZZ2</accession>
<dbReference type="Proteomes" id="UP000627205">
    <property type="component" value="Unassembled WGS sequence"/>
</dbReference>
<keyword evidence="1" id="KW-0472">Membrane</keyword>
<keyword evidence="1" id="KW-0812">Transmembrane</keyword>
<dbReference type="PANTHER" id="PTHR37314">
    <property type="entry name" value="SLR0142 PROTEIN"/>
    <property type="match status" value="1"/>
</dbReference>
<gene>
    <name evidence="2" type="ORF">GCM10011430_17950</name>
</gene>
<organism evidence="2 3">
    <name type="scientific">Oxalicibacterium solurbis</name>
    <dbReference type="NCBI Taxonomy" id="69280"/>
    <lineage>
        <taxon>Bacteria</taxon>
        <taxon>Pseudomonadati</taxon>
        <taxon>Pseudomonadota</taxon>
        <taxon>Betaproteobacteria</taxon>
        <taxon>Burkholderiales</taxon>
        <taxon>Oxalobacteraceae</taxon>
        <taxon>Oxalicibacterium</taxon>
    </lineage>
</organism>
<evidence type="ECO:0000313" key="2">
    <source>
        <dbReference type="EMBL" id="GGI54621.1"/>
    </source>
</evidence>
<proteinExistence type="predicted"/>
<feature type="transmembrane region" description="Helical" evidence="1">
    <location>
        <begin position="84"/>
        <end position="107"/>
    </location>
</feature>
<reference evidence="2" key="2">
    <citation type="submission" date="2020-09" db="EMBL/GenBank/DDBJ databases">
        <authorList>
            <person name="Sun Q."/>
            <person name="Sedlacek I."/>
        </authorList>
    </citation>
    <scope>NUCLEOTIDE SEQUENCE</scope>
    <source>
        <strain evidence="2">CCM 7664</strain>
    </source>
</reference>
<dbReference type="InterPro" id="IPR010699">
    <property type="entry name" value="DUF1275"/>
</dbReference>
<dbReference type="PANTHER" id="PTHR37314:SF5">
    <property type="entry name" value="SLR0142 PROTEIN"/>
    <property type="match status" value="1"/>
</dbReference>
<feature type="transmembrane region" description="Helical" evidence="1">
    <location>
        <begin position="184"/>
        <end position="212"/>
    </location>
</feature>
<name>A0A8J3AZZ2_9BURK</name>
<keyword evidence="3" id="KW-1185">Reference proteome</keyword>
<sequence>MALKPNVPKLLSLNAGFVDTMGFLMLHGLFTAHVTGNFVTLGASMAQGASGAVAKLLALPVFCVVVVAMRLLRYWLLAWGLPVLRTFLGLMLILLIVSAALAIYWGPFHDGDTWQAIATGMMLVTAMSIQNAVQKVHLSNAPPTTLMTGTTTQIMLDVADLLHGASGQQLADIKARLSVMASSLAAFAIGCMIGALAYLWVGVWCAVIPPLLVLWTSLLRDAVPAAIPQ</sequence>